<name>A0A1F5R7Z4_9BACT</name>
<comment type="caution">
    <text evidence="2">The sequence shown here is derived from an EMBL/GenBank/DDBJ whole genome shotgun (WGS) entry which is preliminary data.</text>
</comment>
<feature type="domain" description="SET" evidence="1">
    <location>
        <begin position="4"/>
        <end position="111"/>
    </location>
</feature>
<dbReference type="InterPro" id="IPR001214">
    <property type="entry name" value="SET_dom"/>
</dbReference>
<dbReference type="InterPro" id="IPR053201">
    <property type="entry name" value="Flavunoidine_N-MTase"/>
</dbReference>
<protein>
    <recommendedName>
        <fullName evidence="1">SET domain-containing protein</fullName>
    </recommendedName>
</protein>
<evidence type="ECO:0000313" key="3">
    <source>
        <dbReference type="Proteomes" id="UP000177230"/>
    </source>
</evidence>
<dbReference type="PANTHER" id="PTHR12350">
    <property type="entry name" value="HISTONE-LYSINE N-METHYLTRANSFERASE-RELATED"/>
    <property type="match status" value="1"/>
</dbReference>
<evidence type="ECO:0000313" key="2">
    <source>
        <dbReference type="EMBL" id="OGF10544.1"/>
    </source>
</evidence>
<proteinExistence type="predicted"/>
<dbReference type="Pfam" id="PF00856">
    <property type="entry name" value="SET"/>
    <property type="match status" value="1"/>
</dbReference>
<dbReference type="Proteomes" id="UP000177230">
    <property type="component" value="Unassembled WGS sequence"/>
</dbReference>
<gene>
    <name evidence="2" type="ORF">A2024_09365</name>
</gene>
<organism evidence="2 3">
    <name type="scientific">Candidatus Edwardsbacteria bacterium GWF2_54_11</name>
    <dbReference type="NCBI Taxonomy" id="1817851"/>
    <lineage>
        <taxon>Bacteria</taxon>
        <taxon>Candidatus Edwardsiibacteriota</taxon>
    </lineage>
</organism>
<dbReference type="InterPro" id="IPR046341">
    <property type="entry name" value="SET_dom_sf"/>
</dbReference>
<dbReference type="EMBL" id="MFFM01000038">
    <property type="protein sequence ID" value="OGF10544.1"/>
    <property type="molecule type" value="Genomic_DNA"/>
</dbReference>
<dbReference type="SUPFAM" id="SSF82199">
    <property type="entry name" value="SET domain"/>
    <property type="match status" value="1"/>
</dbReference>
<dbReference type="Gene3D" id="2.170.270.10">
    <property type="entry name" value="SET domain"/>
    <property type="match status" value="1"/>
</dbReference>
<reference evidence="2 3" key="1">
    <citation type="journal article" date="2016" name="Nat. Commun.">
        <title>Thousands of microbial genomes shed light on interconnected biogeochemical processes in an aquifer system.</title>
        <authorList>
            <person name="Anantharaman K."/>
            <person name="Brown C.T."/>
            <person name="Hug L.A."/>
            <person name="Sharon I."/>
            <person name="Castelle C.J."/>
            <person name="Probst A.J."/>
            <person name="Thomas B.C."/>
            <person name="Singh A."/>
            <person name="Wilkins M.J."/>
            <person name="Karaoz U."/>
            <person name="Brodie E.L."/>
            <person name="Williams K.H."/>
            <person name="Hubbard S.S."/>
            <person name="Banfield J.F."/>
        </authorList>
    </citation>
    <scope>NUCLEOTIDE SEQUENCE [LARGE SCALE GENOMIC DNA]</scope>
</reference>
<dbReference type="AlphaFoldDB" id="A0A1F5R7Z4"/>
<dbReference type="SMART" id="SM00317">
    <property type="entry name" value="SET"/>
    <property type="match status" value="1"/>
</dbReference>
<evidence type="ECO:0000259" key="1">
    <source>
        <dbReference type="PROSITE" id="PS50280"/>
    </source>
</evidence>
<sequence length="181" mass="20530">MLAPLFILKNTKGKGCGLFAKRDIPKGTVVFYECSQCTVIPKAKFDKLTKTQKEKLLFHAYTRQDGSVVNPCGDSIYMNHSCDPNILDTGKGFDVVVRDIKKGQEATCDYRVFYDKDWGFECHCGSKNCCGTFTCRRPLASGVKAFWEKMTAPALKRISKVPQPLKEQFLKEYPAKARYFK</sequence>
<dbReference type="PROSITE" id="PS50280">
    <property type="entry name" value="SET"/>
    <property type="match status" value="1"/>
</dbReference>
<accession>A0A1F5R7Z4</accession>